<evidence type="ECO:0000313" key="1">
    <source>
        <dbReference type="EMBL" id="QNG47423.1"/>
    </source>
</evidence>
<evidence type="ECO:0000313" key="2">
    <source>
        <dbReference type="Proteomes" id="UP000515377"/>
    </source>
</evidence>
<organism evidence="1 2">
    <name type="scientific">Sphingobium yanoikuyae</name>
    <name type="common">Sphingomonas yanoikuyae</name>
    <dbReference type="NCBI Taxonomy" id="13690"/>
    <lineage>
        <taxon>Bacteria</taxon>
        <taxon>Pseudomonadati</taxon>
        <taxon>Pseudomonadota</taxon>
        <taxon>Alphaproteobacteria</taxon>
        <taxon>Sphingomonadales</taxon>
        <taxon>Sphingomonadaceae</taxon>
        <taxon>Sphingobium</taxon>
    </lineage>
</organism>
<accession>A0A9X7YEQ8</accession>
<gene>
    <name evidence="1" type="ORF">H3V42_07380</name>
</gene>
<dbReference type="EMBL" id="CP060122">
    <property type="protein sequence ID" value="QNG47423.1"/>
    <property type="molecule type" value="Genomic_DNA"/>
</dbReference>
<name>A0A9X7YEQ8_SPHYA</name>
<dbReference type="InterPro" id="IPR056912">
    <property type="entry name" value="Phage_JBD30_tail_term-like"/>
</dbReference>
<protein>
    <submittedName>
        <fullName evidence="1">Uncharacterized protein</fullName>
    </submittedName>
</protein>
<dbReference type="Proteomes" id="UP000515377">
    <property type="component" value="Chromosome"/>
</dbReference>
<proteinExistence type="predicted"/>
<sequence length="147" mass="15693">MFDEVKARLAAVTDLAGRIQPGASLSELMARNMAPQVCPAAFVLPLGLRGGSVTAMSGYFAQDIVETLGIVLFLRAAGDVTGGKLADQLTPLRNRVIRAIAGWAPQSDWLEGETVGVFRVARGELISLSGGLLTYQLDFAFDDQLRI</sequence>
<dbReference type="Pfam" id="PF23840">
    <property type="entry name" value="Phage_tail_terminator"/>
    <property type="match status" value="1"/>
</dbReference>
<dbReference type="AlphaFoldDB" id="A0A9X7YEQ8"/>
<reference evidence="1 2" key="1">
    <citation type="submission" date="2020-07" db="EMBL/GenBank/DDBJ databases">
        <title>Whole genome sequence of Sphingobium yanoikuyae A3.</title>
        <authorList>
            <person name="Han S.-S."/>
        </authorList>
    </citation>
    <scope>NUCLEOTIDE SEQUENCE [LARGE SCALE GENOMIC DNA]</scope>
    <source>
        <strain evidence="1 2">A3</strain>
    </source>
</reference>